<evidence type="ECO:0000256" key="1">
    <source>
        <dbReference type="SAM" id="MobiDB-lite"/>
    </source>
</evidence>
<protein>
    <submittedName>
        <fullName evidence="2">Uncharacterized protein</fullName>
    </submittedName>
</protein>
<dbReference type="AlphaFoldDB" id="A0A9Q1HN65"/>
<proteinExistence type="predicted"/>
<feature type="region of interest" description="Disordered" evidence="1">
    <location>
        <begin position="1"/>
        <end position="25"/>
    </location>
</feature>
<feature type="compositionally biased region" description="Basic and acidic residues" evidence="1">
    <location>
        <begin position="1"/>
        <end position="18"/>
    </location>
</feature>
<name>A0A9Q1HN65_CONCO</name>
<sequence length="176" mass="19667">ATKENDTPGGKEEKRKGDYYSPPPSQYKRLTRARIVLQGGLGETQNSQLAYNFHLGPTLFNRKQAMEVSLQRQIQLTIVPYSCFPVDDRTQGGMLGDAGIAVVFARHRMSRTTSSAAGGRKGRRRWPSPSVTNQAKEKRLSLCRRQEKAAGSVGTNNNLQRQSLCLRTLHTDYTDI</sequence>
<evidence type="ECO:0000313" key="2">
    <source>
        <dbReference type="EMBL" id="KAJ8250009.1"/>
    </source>
</evidence>
<organism evidence="2 3">
    <name type="scientific">Conger conger</name>
    <name type="common">Conger eel</name>
    <name type="synonym">Muraena conger</name>
    <dbReference type="NCBI Taxonomy" id="82655"/>
    <lineage>
        <taxon>Eukaryota</taxon>
        <taxon>Metazoa</taxon>
        <taxon>Chordata</taxon>
        <taxon>Craniata</taxon>
        <taxon>Vertebrata</taxon>
        <taxon>Euteleostomi</taxon>
        <taxon>Actinopterygii</taxon>
        <taxon>Neopterygii</taxon>
        <taxon>Teleostei</taxon>
        <taxon>Anguilliformes</taxon>
        <taxon>Congridae</taxon>
        <taxon>Conger</taxon>
    </lineage>
</organism>
<reference evidence="2" key="1">
    <citation type="journal article" date="2023" name="Science">
        <title>Genome structures resolve the early diversification of teleost fishes.</title>
        <authorList>
            <person name="Parey E."/>
            <person name="Louis A."/>
            <person name="Montfort J."/>
            <person name="Bouchez O."/>
            <person name="Roques C."/>
            <person name="Iampietro C."/>
            <person name="Lluch J."/>
            <person name="Castinel A."/>
            <person name="Donnadieu C."/>
            <person name="Desvignes T."/>
            <person name="Floi Bucao C."/>
            <person name="Jouanno E."/>
            <person name="Wen M."/>
            <person name="Mejri S."/>
            <person name="Dirks R."/>
            <person name="Jansen H."/>
            <person name="Henkel C."/>
            <person name="Chen W.J."/>
            <person name="Zahm M."/>
            <person name="Cabau C."/>
            <person name="Klopp C."/>
            <person name="Thompson A.W."/>
            <person name="Robinson-Rechavi M."/>
            <person name="Braasch I."/>
            <person name="Lecointre G."/>
            <person name="Bobe J."/>
            <person name="Postlethwait J.H."/>
            <person name="Berthelot C."/>
            <person name="Roest Crollius H."/>
            <person name="Guiguen Y."/>
        </authorList>
    </citation>
    <scope>NUCLEOTIDE SEQUENCE</scope>
    <source>
        <strain evidence="2">Concon-B</strain>
    </source>
</reference>
<feature type="non-terminal residue" evidence="2">
    <location>
        <position position="1"/>
    </location>
</feature>
<feature type="region of interest" description="Disordered" evidence="1">
    <location>
        <begin position="111"/>
        <end position="139"/>
    </location>
</feature>
<accession>A0A9Q1HN65</accession>
<evidence type="ECO:0000313" key="3">
    <source>
        <dbReference type="Proteomes" id="UP001152803"/>
    </source>
</evidence>
<keyword evidence="3" id="KW-1185">Reference proteome</keyword>
<comment type="caution">
    <text evidence="2">The sequence shown here is derived from an EMBL/GenBank/DDBJ whole genome shotgun (WGS) entry which is preliminary data.</text>
</comment>
<dbReference type="Proteomes" id="UP001152803">
    <property type="component" value="Unassembled WGS sequence"/>
</dbReference>
<gene>
    <name evidence="2" type="ORF">COCON_G00232250</name>
</gene>
<dbReference type="EMBL" id="JAFJMO010000019">
    <property type="protein sequence ID" value="KAJ8250009.1"/>
    <property type="molecule type" value="Genomic_DNA"/>
</dbReference>